<keyword evidence="3" id="KW-1185">Reference proteome</keyword>
<comment type="caution">
    <text evidence="2">The sequence shown here is derived from an EMBL/GenBank/DDBJ whole genome shotgun (WGS) entry which is preliminary data.</text>
</comment>
<evidence type="ECO:0000256" key="1">
    <source>
        <dbReference type="SAM" id="MobiDB-lite"/>
    </source>
</evidence>
<feature type="region of interest" description="Disordered" evidence="1">
    <location>
        <begin position="16"/>
        <end position="53"/>
    </location>
</feature>
<evidence type="ECO:0000313" key="3">
    <source>
        <dbReference type="Proteomes" id="UP001291623"/>
    </source>
</evidence>
<evidence type="ECO:0000313" key="2">
    <source>
        <dbReference type="EMBL" id="KAK4341047.1"/>
    </source>
</evidence>
<reference evidence="2" key="1">
    <citation type="submission" date="2023-12" db="EMBL/GenBank/DDBJ databases">
        <title>Genome assembly of Anisodus tanguticus.</title>
        <authorList>
            <person name="Wang Y.-J."/>
        </authorList>
    </citation>
    <scope>NUCLEOTIDE SEQUENCE</scope>
    <source>
        <strain evidence="2">KB-2021</strain>
        <tissue evidence="2">Leaf</tissue>
    </source>
</reference>
<organism evidence="2 3">
    <name type="scientific">Anisodus tanguticus</name>
    <dbReference type="NCBI Taxonomy" id="243964"/>
    <lineage>
        <taxon>Eukaryota</taxon>
        <taxon>Viridiplantae</taxon>
        <taxon>Streptophyta</taxon>
        <taxon>Embryophyta</taxon>
        <taxon>Tracheophyta</taxon>
        <taxon>Spermatophyta</taxon>
        <taxon>Magnoliopsida</taxon>
        <taxon>eudicotyledons</taxon>
        <taxon>Gunneridae</taxon>
        <taxon>Pentapetalae</taxon>
        <taxon>asterids</taxon>
        <taxon>lamiids</taxon>
        <taxon>Solanales</taxon>
        <taxon>Solanaceae</taxon>
        <taxon>Solanoideae</taxon>
        <taxon>Hyoscyameae</taxon>
        <taxon>Anisodus</taxon>
    </lineage>
</organism>
<name>A0AAE1US37_9SOLA</name>
<dbReference type="Proteomes" id="UP001291623">
    <property type="component" value="Unassembled WGS sequence"/>
</dbReference>
<dbReference type="EMBL" id="JAVYJV010000022">
    <property type="protein sequence ID" value="KAK4341047.1"/>
    <property type="molecule type" value="Genomic_DNA"/>
</dbReference>
<feature type="compositionally biased region" description="Acidic residues" evidence="1">
    <location>
        <begin position="37"/>
        <end position="53"/>
    </location>
</feature>
<accession>A0AAE1US37</accession>
<proteinExistence type="predicted"/>
<sequence>MALLVVGASADVALGVGAESPKGEGGDETSSSSGDSAELEESDVGDDDGELAIGDDDFGDWAGAVPLVCFSFSYKEQKGNLEAANRGFQRNENLNVIVVSPATEEKCAMFNIATASKLLTTILNEK</sequence>
<gene>
    <name evidence="2" type="ORF">RND71_039548</name>
</gene>
<protein>
    <submittedName>
        <fullName evidence="2">Uncharacterized protein</fullName>
    </submittedName>
</protein>
<dbReference type="AlphaFoldDB" id="A0AAE1US37"/>